<dbReference type="Proteomes" id="UP001595829">
    <property type="component" value="Unassembled WGS sequence"/>
</dbReference>
<comment type="caution">
    <text evidence="1">The sequence shown here is derived from an EMBL/GenBank/DDBJ whole genome shotgun (WGS) entry which is preliminary data.</text>
</comment>
<reference evidence="2" key="1">
    <citation type="journal article" date="2019" name="Int. J. Syst. Evol. Microbiol.">
        <title>The Global Catalogue of Microorganisms (GCM) 10K type strain sequencing project: providing services to taxonomists for standard genome sequencing and annotation.</title>
        <authorList>
            <consortium name="The Broad Institute Genomics Platform"/>
            <consortium name="The Broad Institute Genome Sequencing Center for Infectious Disease"/>
            <person name="Wu L."/>
            <person name="Ma J."/>
        </authorList>
    </citation>
    <scope>NUCLEOTIDE SEQUENCE [LARGE SCALE GENOMIC DNA]</scope>
    <source>
        <strain evidence="2">CGMCC 4.1648</strain>
    </source>
</reference>
<organism evidence="1 2">
    <name type="scientific">Streptomyces coeruleoprunus</name>
    <dbReference type="NCBI Taxonomy" id="285563"/>
    <lineage>
        <taxon>Bacteria</taxon>
        <taxon>Bacillati</taxon>
        <taxon>Actinomycetota</taxon>
        <taxon>Actinomycetes</taxon>
        <taxon>Kitasatosporales</taxon>
        <taxon>Streptomycetaceae</taxon>
        <taxon>Streptomyces</taxon>
    </lineage>
</organism>
<proteinExistence type="predicted"/>
<keyword evidence="2" id="KW-1185">Reference proteome</keyword>
<evidence type="ECO:0000313" key="1">
    <source>
        <dbReference type="EMBL" id="MFC5023812.1"/>
    </source>
</evidence>
<gene>
    <name evidence="1" type="ORF">ACFPM3_16860</name>
</gene>
<accession>A0ABV9XJU7</accession>
<evidence type="ECO:0000313" key="2">
    <source>
        <dbReference type="Proteomes" id="UP001595829"/>
    </source>
</evidence>
<dbReference type="EMBL" id="JBHSJD010000013">
    <property type="protein sequence ID" value="MFC5023812.1"/>
    <property type="molecule type" value="Genomic_DNA"/>
</dbReference>
<protein>
    <submittedName>
        <fullName evidence="1">Type A2 lantipeptide</fullName>
    </submittedName>
</protein>
<dbReference type="RefSeq" id="WP_345687238.1">
    <property type="nucleotide sequence ID" value="NZ_BAABIT010000001.1"/>
</dbReference>
<name>A0ABV9XJU7_9ACTN</name>
<sequence length="70" mass="6704">MNAPQIQTQEISDADLDNVAGGLCGGLVGNVVGAVDSVVPVGGTIADLTSTTDALTGLNTTGATAYAAGL</sequence>